<evidence type="ECO:0000313" key="3">
    <source>
        <dbReference type="Proteomes" id="UP000256964"/>
    </source>
</evidence>
<dbReference type="Proteomes" id="UP000256964">
    <property type="component" value="Unassembled WGS sequence"/>
</dbReference>
<feature type="region of interest" description="Disordered" evidence="1">
    <location>
        <begin position="25"/>
        <end position="155"/>
    </location>
</feature>
<evidence type="ECO:0000256" key="1">
    <source>
        <dbReference type="SAM" id="MobiDB-lite"/>
    </source>
</evidence>
<feature type="compositionally biased region" description="Polar residues" evidence="1">
    <location>
        <begin position="88"/>
        <end position="103"/>
    </location>
</feature>
<protein>
    <submittedName>
        <fullName evidence="2">Uncharacterized protein</fullName>
    </submittedName>
</protein>
<keyword evidence="3" id="KW-1185">Reference proteome</keyword>
<name>A0A371CH27_9APHY</name>
<gene>
    <name evidence="2" type="ORF">OH76DRAFT_1424240</name>
</gene>
<dbReference type="EMBL" id="KZ857751">
    <property type="protein sequence ID" value="RDX39561.1"/>
    <property type="molecule type" value="Genomic_DNA"/>
</dbReference>
<sequence>ATRIAQSLKKAEQKLEEERVLEVLKSSSAPLRRIRSKSHSKTPSSSASSASGSGGRTITHRRVPSLPPRRTHSPSASTVGGSVRSFEQVANASLSPFRRTTMSAPGISPSSLPPEQRFASPSNSPSRTPPRPLAELPPDPPPMHPDRKASASGGVDVAAVVTGMAGGDGAGSDREDTPGWYPRVRRGNSSYAHLGGYPAAVRLRGSPADNSSLKQSNLEMYWWVLHEGDDAVSTLE</sequence>
<evidence type="ECO:0000313" key="2">
    <source>
        <dbReference type="EMBL" id="RDX39561.1"/>
    </source>
</evidence>
<feature type="compositionally biased region" description="Low complexity" evidence="1">
    <location>
        <begin position="41"/>
        <end position="51"/>
    </location>
</feature>
<dbReference type="STRING" id="139420.A0A371CH27"/>
<proteinExistence type="predicted"/>
<accession>A0A371CH27</accession>
<dbReference type="AlphaFoldDB" id="A0A371CH27"/>
<organism evidence="2 3">
    <name type="scientific">Lentinus brumalis</name>
    <dbReference type="NCBI Taxonomy" id="2498619"/>
    <lineage>
        <taxon>Eukaryota</taxon>
        <taxon>Fungi</taxon>
        <taxon>Dikarya</taxon>
        <taxon>Basidiomycota</taxon>
        <taxon>Agaricomycotina</taxon>
        <taxon>Agaricomycetes</taxon>
        <taxon>Polyporales</taxon>
        <taxon>Polyporaceae</taxon>
        <taxon>Lentinus</taxon>
    </lineage>
</organism>
<feature type="non-terminal residue" evidence="2">
    <location>
        <position position="1"/>
    </location>
</feature>
<reference evidence="2 3" key="1">
    <citation type="journal article" date="2018" name="Biotechnol. Biofuels">
        <title>Integrative visual omics of the white-rot fungus Polyporus brumalis exposes the biotechnological potential of its oxidative enzymes for delignifying raw plant biomass.</title>
        <authorList>
            <person name="Miyauchi S."/>
            <person name="Rancon A."/>
            <person name="Drula E."/>
            <person name="Hage H."/>
            <person name="Chaduli D."/>
            <person name="Favel A."/>
            <person name="Grisel S."/>
            <person name="Henrissat B."/>
            <person name="Herpoel-Gimbert I."/>
            <person name="Ruiz-Duenas F.J."/>
            <person name="Chevret D."/>
            <person name="Hainaut M."/>
            <person name="Lin J."/>
            <person name="Wang M."/>
            <person name="Pangilinan J."/>
            <person name="Lipzen A."/>
            <person name="Lesage-Meessen L."/>
            <person name="Navarro D."/>
            <person name="Riley R."/>
            <person name="Grigoriev I.V."/>
            <person name="Zhou S."/>
            <person name="Raouche S."/>
            <person name="Rosso M.N."/>
        </authorList>
    </citation>
    <scope>NUCLEOTIDE SEQUENCE [LARGE SCALE GENOMIC DNA]</scope>
    <source>
        <strain evidence="2 3">BRFM 1820</strain>
    </source>
</reference>
<feature type="compositionally biased region" description="Pro residues" evidence="1">
    <location>
        <begin position="127"/>
        <end position="143"/>
    </location>
</feature>